<evidence type="ECO:0000313" key="6">
    <source>
        <dbReference type="EMBL" id="CAG9314327.1"/>
    </source>
</evidence>
<keyword evidence="3" id="KW-0271">Exosome</keyword>
<dbReference type="PANTHER" id="PTHR21321:SF1">
    <property type="entry name" value="EXOSOME COMPLEX COMPONENT RRP40"/>
    <property type="match status" value="1"/>
</dbReference>
<reference evidence="6" key="1">
    <citation type="submission" date="2021-09" db="EMBL/GenBank/DDBJ databases">
        <authorList>
            <consortium name="AG Swart"/>
            <person name="Singh M."/>
            <person name="Singh A."/>
            <person name="Seah K."/>
            <person name="Emmerich C."/>
        </authorList>
    </citation>
    <scope>NUCLEOTIDE SEQUENCE</scope>
    <source>
        <strain evidence="6">ATCC30299</strain>
    </source>
</reference>
<dbReference type="PANTHER" id="PTHR21321">
    <property type="entry name" value="PNAS-3 RELATED"/>
    <property type="match status" value="1"/>
</dbReference>
<keyword evidence="7" id="KW-1185">Reference proteome</keyword>
<dbReference type="GO" id="GO:0071038">
    <property type="term" value="P:TRAMP-dependent tRNA surveillance pathway"/>
    <property type="evidence" value="ECO:0007669"/>
    <property type="project" value="TreeGrafter"/>
</dbReference>
<dbReference type="AlphaFoldDB" id="A0AAU9IIR7"/>
<organism evidence="6 7">
    <name type="scientific">Blepharisma stoltei</name>
    <dbReference type="NCBI Taxonomy" id="1481888"/>
    <lineage>
        <taxon>Eukaryota</taxon>
        <taxon>Sar</taxon>
        <taxon>Alveolata</taxon>
        <taxon>Ciliophora</taxon>
        <taxon>Postciliodesmatophora</taxon>
        <taxon>Heterotrichea</taxon>
        <taxon>Heterotrichida</taxon>
        <taxon>Blepharismidae</taxon>
        <taxon>Blepharisma</taxon>
    </lineage>
</organism>
<evidence type="ECO:0000256" key="4">
    <source>
        <dbReference type="ARBA" id="ARBA00022884"/>
    </source>
</evidence>
<dbReference type="Gene3D" id="2.40.50.140">
    <property type="entry name" value="Nucleic acid-binding proteins"/>
    <property type="match status" value="1"/>
</dbReference>
<dbReference type="GO" id="GO:0000467">
    <property type="term" value="P:exonucleolytic trimming to generate mature 3'-end of 5.8S rRNA from tricistronic rRNA transcript (SSU-rRNA, 5.8S rRNA, LSU-rRNA)"/>
    <property type="evidence" value="ECO:0007669"/>
    <property type="project" value="TreeGrafter"/>
</dbReference>
<sequence>MQEKVDFPNRKATRKYTSQAGDLVIGRIINRAGDYYRVDIGDRFDGMLQYYDFEGATKRNRPQIDNNSLIYARVQESNLHMNPVLTCKSNFNKKTWSSGEAQFGPILGGYVMDVPIPLCQKLLKEEGISILQSLGNAIKFEIVIGYNGKIWINSGNSKHTILLANALMRADTMSHQEFRDLVERIRRIS</sequence>
<dbReference type="GO" id="GO:0000177">
    <property type="term" value="C:cytoplasmic exosome (RNase complex)"/>
    <property type="evidence" value="ECO:0007669"/>
    <property type="project" value="TreeGrafter"/>
</dbReference>
<comment type="subcellular location">
    <subcellularLocation>
        <location evidence="1">Nucleus</location>
    </subcellularLocation>
</comment>
<dbReference type="InterPro" id="IPR036612">
    <property type="entry name" value="KH_dom_type_1_sf"/>
</dbReference>
<dbReference type="FunFam" id="2.40.50.140:FF:000127">
    <property type="entry name" value="Exosome complex component RRP40"/>
    <property type="match status" value="1"/>
</dbReference>
<dbReference type="GO" id="GO:0071035">
    <property type="term" value="P:nuclear polyadenylation-dependent rRNA catabolic process"/>
    <property type="evidence" value="ECO:0007669"/>
    <property type="project" value="TreeGrafter"/>
</dbReference>
<dbReference type="GO" id="GO:0071034">
    <property type="term" value="P:CUT catabolic process"/>
    <property type="evidence" value="ECO:0007669"/>
    <property type="project" value="TreeGrafter"/>
</dbReference>
<evidence type="ECO:0000256" key="3">
    <source>
        <dbReference type="ARBA" id="ARBA00022835"/>
    </source>
</evidence>
<evidence type="ECO:0000256" key="1">
    <source>
        <dbReference type="ARBA" id="ARBA00004123"/>
    </source>
</evidence>
<dbReference type="Proteomes" id="UP001162131">
    <property type="component" value="Unassembled WGS sequence"/>
</dbReference>
<proteinExistence type="predicted"/>
<protein>
    <recommendedName>
        <fullName evidence="5">K Homology domain-containing protein</fullName>
    </recommendedName>
</protein>
<dbReference type="GO" id="GO:0071051">
    <property type="term" value="P:poly(A)-dependent snoRNA 3'-end processing"/>
    <property type="evidence" value="ECO:0007669"/>
    <property type="project" value="TreeGrafter"/>
</dbReference>
<evidence type="ECO:0000256" key="2">
    <source>
        <dbReference type="ARBA" id="ARBA00022490"/>
    </source>
</evidence>
<dbReference type="InterPro" id="IPR004088">
    <property type="entry name" value="KH_dom_type_1"/>
</dbReference>
<dbReference type="SUPFAM" id="SSF50249">
    <property type="entry name" value="Nucleic acid-binding proteins"/>
    <property type="match status" value="1"/>
</dbReference>
<comment type="caution">
    <text evidence="6">The sequence shown here is derived from an EMBL/GenBank/DDBJ whole genome shotgun (WGS) entry which is preliminary data.</text>
</comment>
<gene>
    <name evidence="6" type="ORF">BSTOLATCC_MIC11337</name>
</gene>
<accession>A0AAU9IIR7</accession>
<dbReference type="GO" id="GO:0000176">
    <property type="term" value="C:nuclear exosome (RNase complex)"/>
    <property type="evidence" value="ECO:0007669"/>
    <property type="project" value="TreeGrafter"/>
</dbReference>
<dbReference type="InterPro" id="IPR026699">
    <property type="entry name" value="Exosome_RNA_bind1/RRP40/RRP4"/>
</dbReference>
<dbReference type="GO" id="GO:0034475">
    <property type="term" value="P:U4 snRNA 3'-end processing"/>
    <property type="evidence" value="ECO:0007669"/>
    <property type="project" value="TreeGrafter"/>
</dbReference>
<keyword evidence="2" id="KW-0963">Cytoplasm</keyword>
<evidence type="ECO:0000259" key="5">
    <source>
        <dbReference type="Pfam" id="PF15985"/>
    </source>
</evidence>
<dbReference type="Pfam" id="PF21262">
    <property type="entry name" value="RRP40_S1"/>
    <property type="match status" value="1"/>
</dbReference>
<evidence type="ECO:0000313" key="7">
    <source>
        <dbReference type="Proteomes" id="UP001162131"/>
    </source>
</evidence>
<dbReference type="Gene3D" id="3.30.1370.10">
    <property type="entry name" value="K Homology domain, type 1"/>
    <property type="match status" value="1"/>
</dbReference>
<dbReference type="GO" id="GO:0003723">
    <property type="term" value="F:RNA binding"/>
    <property type="evidence" value="ECO:0007669"/>
    <property type="project" value="UniProtKB-KW"/>
</dbReference>
<feature type="domain" description="K Homology" evidence="5">
    <location>
        <begin position="109"/>
        <end position="157"/>
    </location>
</feature>
<dbReference type="SUPFAM" id="SSF54791">
    <property type="entry name" value="Eukaryotic type KH-domain (KH-domain type I)"/>
    <property type="match status" value="1"/>
</dbReference>
<dbReference type="InterPro" id="IPR049469">
    <property type="entry name" value="RRP40_KH-I"/>
</dbReference>
<name>A0AAU9IIR7_9CILI</name>
<dbReference type="CDD" id="cd22526">
    <property type="entry name" value="KH-I_Rrp40"/>
    <property type="match status" value="1"/>
</dbReference>
<dbReference type="EMBL" id="CAJZBQ010000012">
    <property type="protein sequence ID" value="CAG9314327.1"/>
    <property type="molecule type" value="Genomic_DNA"/>
</dbReference>
<keyword evidence="4" id="KW-0694">RNA-binding</keyword>
<dbReference type="InterPro" id="IPR012340">
    <property type="entry name" value="NA-bd_OB-fold"/>
</dbReference>
<dbReference type="Pfam" id="PF15985">
    <property type="entry name" value="KH_6"/>
    <property type="match status" value="1"/>
</dbReference>